<comment type="caution">
    <text evidence="1">The sequence shown here is derived from an EMBL/GenBank/DDBJ whole genome shotgun (WGS) entry which is preliminary data.</text>
</comment>
<proteinExistence type="predicted"/>
<evidence type="ECO:0000313" key="1">
    <source>
        <dbReference type="EMBL" id="CAA2961170.1"/>
    </source>
</evidence>
<protein>
    <submittedName>
        <fullName evidence="1">Uncharacterized protein</fullName>
    </submittedName>
</protein>
<keyword evidence="2" id="KW-1185">Reference proteome</keyword>
<dbReference type="AlphaFoldDB" id="A0A8S0Q8Y7"/>
<gene>
    <name evidence="1" type="ORF">OLEA9_A098220</name>
</gene>
<dbReference type="Gramene" id="OE9A098220T1">
    <property type="protein sequence ID" value="OE9A098220C1"/>
    <property type="gene ID" value="OE9A098220"/>
</dbReference>
<accession>A0A8S0Q8Y7</accession>
<organism evidence="1 2">
    <name type="scientific">Olea europaea subsp. europaea</name>
    <dbReference type="NCBI Taxonomy" id="158383"/>
    <lineage>
        <taxon>Eukaryota</taxon>
        <taxon>Viridiplantae</taxon>
        <taxon>Streptophyta</taxon>
        <taxon>Embryophyta</taxon>
        <taxon>Tracheophyta</taxon>
        <taxon>Spermatophyta</taxon>
        <taxon>Magnoliopsida</taxon>
        <taxon>eudicotyledons</taxon>
        <taxon>Gunneridae</taxon>
        <taxon>Pentapetalae</taxon>
        <taxon>asterids</taxon>
        <taxon>lamiids</taxon>
        <taxon>Lamiales</taxon>
        <taxon>Oleaceae</taxon>
        <taxon>Oleeae</taxon>
        <taxon>Olea</taxon>
    </lineage>
</organism>
<reference evidence="1 2" key="1">
    <citation type="submission" date="2019-12" db="EMBL/GenBank/DDBJ databases">
        <authorList>
            <person name="Alioto T."/>
            <person name="Alioto T."/>
            <person name="Gomez Garrido J."/>
        </authorList>
    </citation>
    <scope>NUCLEOTIDE SEQUENCE [LARGE SCALE GENOMIC DNA]</scope>
</reference>
<evidence type="ECO:0000313" key="2">
    <source>
        <dbReference type="Proteomes" id="UP000594638"/>
    </source>
</evidence>
<name>A0A8S0Q8Y7_OLEEU</name>
<dbReference type="Proteomes" id="UP000594638">
    <property type="component" value="Unassembled WGS sequence"/>
</dbReference>
<dbReference type="EMBL" id="CACTIH010000508">
    <property type="protein sequence ID" value="CAA2961170.1"/>
    <property type="molecule type" value="Genomic_DNA"/>
</dbReference>
<sequence length="74" mass="8798">MRDELEGMFVHADVVFDKQVMFEKMLKEQCSEIKKYIDLKYDRVECKFNEMVTDLSGNGTLIEVYAQILKDEIR</sequence>